<dbReference type="AlphaFoldDB" id="A0ABD0LR76"/>
<comment type="caution">
    <text evidence="4">The sequence shown here is derived from an EMBL/GenBank/DDBJ whole genome shotgun (WGS) entry which is preliminary data.</text>
</comment>
<organism evidence="4 5">
    <name type="scientific">Batillaria attramentaria</name>
    <dbReference type="NCBI Taxonomy" id="370345"/>
    <lineage>
        <taxon>Eukaryota</taxon>
        <taxon>Metazoa</taxon>
        <taxon>Spiralia</taxon>
        <taxon>Lophotrochozoa</taxon>
        <taxon>Mollusca</taxon>
        <taxon>Gastropoda</taxon>
        <taxon>Caenogastropoda</taxon>
        <taxon>Sorbeoconcha</taxon>
        <taxon>Cerithioidea</taxon>
        <taxon>Batillariidae</taxon>
        <taxon>Batillaria</taxon>
    </lineage>
</organism>
<evidence type="ECO:0008006" key="6">
    <source>
        <dbReference type="Google" id="ProtNLM"/>
    </source>
</evidence>
<evidence type="ECO:0000256" key="3">
    <source>
        <dbReference type="SAM" id="SignalP"/>
    </source>
</evidence>
<sequence length="405" mass="43361">MEPLQLLLLAIQMGYLVSEEAETGCPVRTAACFKDCCFKNEQFCNTHEKRCTRCDARQNLCGTVDEPFGCELYCHRLLQTTTTPAVPNTTFTTPSSDTPTSPETPQVSLPTYLLIVICVILTLALLAVIIFMCVIHRKRKSKQQRSKEIEEGQPLTHTGGGKNTSKDRRLHRQAQGGSGRSSYADTNASSEAADLTAVGVVGGNGQNDTTSDQSEDPVQEAVRDGSNARVTEPSESHNPSPPGVSDPQTAPDAGVGPGRGDATNGGHVHATGPPDPGGSAPASGQGQTRRLHGDRDVIRSPYLSEVNFNDRDHDLRHPSAPNDTNGIGPAVTLRPPDQHSATVAGVGPPPLQQQQDRFSHMNPTTEHTGRPYVCPGTDDPTAYVRRAGSQNCETQMMAIADNPIQ</sequence>
<reference evidence="4 5" key="1">
    <citation type="journal article" date="2023" name="Sci. Data">
        <title>Genome assembly of the Korean intertidal mud-creeper Batillaria attramentaria.</title>
        <authorList>
            <person name="Patra A.K."/>
            <person name="Ho P.T."/>
            <person name="Jun S."/>
            <person name="Lee S.J."/>
            <person name="Kim Y."/>
            <person name="Won Y.J."/>
        </authorList>
    </citation>
    <scope>NUCLEOTIDE SEQUENCE [LARGE SCALE GENOMIC DNA]</scope>
    <source>
        <strain evidence="4">Wonlab-2016</strain>
    </source>
</reference>
<evidence type="ECO:0000313" key="4">
    <source>
        <dbReference type="EMBL" id="KAK7501962.1"/>
    </source>
</evidence>
<feature type="compositionally biased region" description="Low complexity" evidence="1">
    <location>
        <begin position="277"/>
        <end position="287"/>
    </location>
</feature>
<protein>
    <recommendedName>
        <fullName evidence="6">TNFR-Cys domain-containing protein</fullName>
    </recommendedName>
</protein>
<feature type="region of interest" description="Disordered" evidence="1">
    <location>
        <begin position="142"/>
        <end position="296"/>
    </location>
</feature>
<evidence type="ECO:0000256" key="1">
    <source>
        <dbReference type="SAM" id="MobiDB-lite"/>
    </source>
</evidence>
<feature type="transmembrane region" description="Helical" evidence="2">
    <location>
        <begin position="112"/>
        <end position="135"/>
    </location>
</feature>
<keyword evidence="2" id="KW-0472">Membrane</keyword>
<gene>
    <name evidence="4" type="ORF">BaRGS_00006714</name>
</gene>
<feature type="region of interest" description="Disordered" evidence="1">
    <location>
        <begin position="85"/>
        <end position="104"/>
    </location>
</feature>
<evidence type="ECO:0000313" key="5">
    <source>
        <dbReference type="Proteomes" id="UP001519460"/>
    </source>
</evidence>
<keyword evidence="5" id="KW-1185">Reference proteome</keyword>
<feature type="chain" id="PRO_5044787388" description="TNFR-Cys domain-containing protein" evidence="3">
    <location>
        <begin position="19"/>
        <end position="405"/>
    </location>
</feature>
<feature type="compositionally biased region" description="Basic and acidic residues" evidence="1">
    <location>
        <begin position="308"/>
        <end position="317"/>
    </location>
</feature>
<feature type="compositionally biased region" description="Polar residues" evidence="1">
    <location>
        <begin position="180"/>
        <end position="190"/>
    </location>
</feature>
<dbReference type="EMBL" id="JACVVK020000028">
    <property type="protein sequence ID" value="KAK7501962.1"/>
    <property type="molecule type" value="Genomic_DNA"/>
</dbReference>
<feature type="signal peptide" evidence="3">
    <location>
        <begin position="1"/>
        <end position="18"/>
    </location>
</feature>
<feature type="region of interest" description="Disordered" evidence="1">
    <location>
        <begin position="308"/>
        <end position="349"/>
    </location>
</feature>
<proteinExistence type="predicted"/>
<dbReference type="Proteomes" id="UP001519460">
    <property type="component" value="Unassembled WGS sequence"/>
</dbReference>
<keyword evidence="2" id="KW-1133">Transmembrane helix</keyword>
<evidence type="ECO:0000256" key="2">
    <source>
        <dbReference type="SAM" id="Phobius"/>
    </source>
</evidence>
<keyword evidence="3" id="KW-0732">Signal</keyword>
<keyword evidence="2" id="KW-0812">Transmembrane</keyword>
<name>A0ABD0LR76_9CAEN</name>
<accession>A0ABD0LR76</accession>